<protein>
    <recommendedName>
        <fullName evidence="8">ZIP family metal transporter</fullName>
    </recommendedName>
</protein>
<keyword evidence="3 5" id="KW-1133">Transmembrane helix</keyword>
<gene>
    <name evidence="6" type="ORF">A3D54_03905</name>
</gene>
<evidence type="ECO:0008006" key="8">
    <source>
        <dbReference type="Google" id="ProtNLM"/>
    </source>
</evidence>
<dbReference type="GO" id="GO:0005385">
    <property type="term" value="F:zinc ion transmembrane transporter activity"/>
    <property type="evidence" value="ECO:0007669"/>
    <property type="project" value="TreeGrafter"/>
</dbReference>
<evidence type="ECO:0000256" key="5">
    <source>
        <dbReference type="SAM" id="Phobius"/>
    </source>
</evidence>
<dbReference type="GO" id="GO:0006882">
    <property type="term" value="P:intracellular zinc ion homeostasis"/>
    <property type="evidence" value="ECO:0007669"/>
    <property type="project" value="TreeGrafter"/>
</dbReference>
<evidence type="ECO:0000256" key="2">
    <source>
        <dbReference type="ARBA" id="ARBA00022692"/>
    </source>
</evidence>
<feature type="transmembrane region" description="Helical" evidence="5">
    <location>
        <begin position="195"/>
        <end position="214"/>
    </location>
</feature>
<feature type="transmembrane region" description="Helical" evidence="5">
    <location>
        <begin position="60"/>
        <end position="81"/>
    </location>
</feature>
<dbReference type="PANTHER" id="PTHR16950">
    <property type="entry name" value="ZINC TRANSPORTER SLC39A7 HISTIDINE-RICH MEMBRANE PROTEIN KE4"/>
    <property type="match status" value="1"/>
</dbReference>
<name>A0A1F5RZD3_9BACT</name>
<feature type="transmembrane region" description="Helical" evidence="5">
    <location>
        <begin position="6"/>
        <end position="26"/>
    </location>
</feature>
<comment type="caution">
    <text evidence="6">The sequence shown here is derived from an EMBL/GenBank/DDBJ whole genome shotgun (WGS) entry which is preliminary data.</text>
</comment>
<accession>A0A1F5RZD3</accession>
<evidence type="ECO:0000256" key="3">
    <source>
        <dbReference type="ARBA" id="ARBA00022989"/>
    </source>
</evidence>
<evidence type="ECO:0000313" key="6">
    <source>
        <dbReference type="EMBL" id="OGF19421.1"/>
    </source>
</evidence>
<keyword evidence="4 5" id="KW-0472">Membrane</keyword>
<sequence length="246" mass="25960">MAIPVFFSVLVVSLISLIGVTALALSAEKLKKFLFYLVSFSAGALLGDVFLHLVPELAEGGALTSVSSLIILAGIIVFFILEKLVCWRHCHIPVSRQHVHSFAAVNLVGDGLHNFIDGLIIAGSYAVSFPLGVVTTVAVITHEIPQEVGDFGVLLYAGLTRSKAIFFNFLSALLAFAGAGAGIMFASRIAGFTDIIVSLTVGGFIYIATADLIPELKKENELGQSAKQLLGIALGIGAMALLLFLE</sequence>
<dbReference type="InterPro" id="IPR003689">
    <property type="entry name" value="ZIP"/>
</dbReference>
<proteinExistence type="predicted"/>
<evidence type="ECO:0000256" key="1">
    <source>
        <dbReference type="ARBA" id="ARBA00004141"/>
    </source>
</evidence>
<dbReference type="Proteomes" id="UP000177691">
    <property type="component" value="Unassembled WGS sequence"/>
</dbReference>
<dbReference type="GO" id="GO:0016020">
    <property type="term" value="C:membrane"/>
    <property type="evidence" value="ECO:0007669"/>
    <property type="project" value="UniProtKB-SubCell"/>
</dbReference>
<organism evidence="6 7">
    <name type="scientific">Candidatus Falkowbacteria bacterium RIFCSPHIGHO2_02_FULL_45_15</name>
    <dbReference type="NCBI Taxonomy" id="1797987"/>
    <lineage>
        <taxon>Bacteria</taxon>
        <taxon>Candidatus Falkowiibacteriota</taxon>
    </lineage>
</organism>
<feature type="transmembrane region" description="Helical" evidence="5">
    <location>
        <begin position="33"/>
        <end position="54"/>
    </location>
</feature>
<evidence type="ECO:0000256" key="4">
    <source>
        <dbReference type="ARBA" id="ARBA00023136"/>
    </source>
</evidence>
<dbReference type="EMBL" id="MFFU01000017">
    <property type="protein sequence ID" value="OGF19421.1"/>
    <property type="molecule type" value="Genomic_DNA"/>
</dbReference>
<feature type="transmembrane region" description="Helical" evidence="5">
    <location>
        <begin position="165"/>
        <end position="189"/>
    </location>
</feature>
<feature type="transmembrane region" description="Helical" evidence="5">
    <location>
        <begin position="226"/>
        <end position="245"/>
    </location>
</feature>
<comment type="subcellular location">
    <subcellularLocation>
        <location evidence="1">Membrane</location>
        <topology evidence="1">Multi-pass membrane protein</topology>
    </subcellularLocation>
</comment>
<dbReference type="Pfam" id="PF02535">
    <property type="entry name" value="Zip"/>
    <property type="match status" value="2"/>
</dbReference>
<dbReference type="AlphaFoldDB" id="A0A1F5RZD3"/>
<reference evidence="6 7" key="1">
    <citation type="journal article" date="2016" name="Nat. Commun.">
        <title>Thousands of microbial genomes shed light on interconnected biogeochemical processes in an aquifer system.</title>
        <authorList>
            <person name="Anantharaman K."/>
            <person name="Brown C.T."/>
            <person name="Hug L.A."/>
            <person name="Sharon I."/>
            <person name="Castelle C.J."/>
            <person name="Probst A.J."/>
            <person name="Thomas B.C."/>
            <person name="Singh A."/>
            <person name="Wilkins M.J."/>
            <person name="Karaoz U."/>
            <person name="Brodie E.L."/>
            <person name="Williams K.H."/>
            <person name="Hubbard S.S."/>
            <person name="Banfield J.F."/>
        </authorList>
    </citation>
    <scope>NUCLEOTIDE SEQUENCE [LARGE SCALE GENOMIC DNA]</scope>
</reference>
<keyword evidence="2 5" id="KW-0812">Transmembrane</keyword>
<dbReference type="PANTHER" id="PTHR16950:SF16">
    <property type="entry name" value="ZINC TRANSPORTER ZIP13"/>
    <property type="match status" value="1"/>
</dbReference>
<evidence type="ECO:0000313" key="7">
    <source>
        <dbReference type="Proteomes" id="UP000177691"/>
    </source>
</evidence>